<keyword evidence="3 8" id="KW-0028">Amino-acid biosynthesis</keyword>
<dbReference type="SUPFAM" id="SSF51366">
    <property type="entry name" value="Ribulose-phoshate binding barrel"/>
    <property type="match status" value="1"/>
</dbReference>
<comment type="function">
    <text evidence="8">The alpha subunit is responsible for the aldol cleavage of indoleglycerol phosphate to indole and glyceraldehyde 3-phosphate.</text>
</comment>
<dbReference type="PROSITE" id="PS00167">
    <property type="entry name" value="TRP_SYNTHASE_ALPHA"/>
    <property type="match status" value="1"/>
</dbReference>
<name>A0A4U5TNQ3_9FLAO</name>
<dbReference type="InterPro" id="IPR002028">
    <property type="entry name" value="Trp_synthase_suA"/>
</dbReference>
<evidence type="ECO:0000256" key="9">
    <source>
        <dbReference type="RuleBase" id="RU003662"/>
    </source>
</evidence>
<dbReference type="Gene3D" id="3.20.20.70">
    <property type="entry name" value="Aldolase class I"/>
    <property type="match status" value="1"/>
</dbReference>
<dbReference type="GO" id="GO:0005829">
    <property type="term" value="C:cytosol"/>
    <property type="evidence" value="ECO:0007669"/>
    <property type="project" value="TreeGrafter"/>
</dbReference>
<organism evidence="10 11">
    <name type="scientific">Mesohalobacter halotolerans</name>
    <dbReference type="NCBI Taxonomy" id="1883405"/>
    <lineage>
        <taxon>Bacteria</taxon>
        <taxon>Pseudomonadati</taxon>
        <taxon>Bacteroidota</taxon>
        <taxon>Flavobacteriia</taxon>
        <taxon>Flavobacteriales</taxon>
        <taxon>Flavobacteriaceae</taxon>
        <taxon>Mesohalobacter</taxon>
    </lineage>
</organism>
<dbReference type="InterPro" id="IPR018204">
    <property type="entry name" value="Trp_synthase_alpha_AS"/>
</dbReference>
<dbReference type="InterPro" id="IPR013785">
    <property type="entry name" value="Aldolase_TIM"/>
</dbReference>
<dbReference type="NCBIfam" id="TIGR00262">
    <property type="entry name" value="trpA"/>
    <property type="match status" value="1"/>
</dbReference>
<keyword evidence="6 8" id="KW-0456">Lyase</keyword>
<proteinExistence type="inferred from homology"/>
<evidence type="ECO:0000256" key="1">
    <source>
        <dbReference type="ARBA" id="ARBA00004733"/>
    </source>
</evidence>
<dbReference type="RefSeq" id="WP_138932711.1">
    <property type="nucleotide sequence ID" value="NZ_SWMU01000005.1"/>
</dbReference>
<dbReference type="PANTHER" id="PTHR43406:SF1">
    <property type="entry name" value="TRYPTOPHAN SYNTHASE ALPHA CHAIN, CHLOROPLASTIC"/>
    <property type="match status" value="1"/>
</dbReference>
<dbReference type="EMBL" id="SWMU01000005">
    <property type="protein sequence ID" value="TKS55526.1"/>
    <property type="molecule type" value="Genomic_DNA"/>
</dbReference>
<feature type="active site" description="Proton acceptor" evidence="8">
    <location>
        <position position="45"/>
    </location>
</feature>
<dbReference type="Proteomes" id="UP000306552">
    <property type="component" value="Unassembled WGS sequence"/>
</dbReference>
<dbReference type="EC" id="4.2.1.20" evidence="8"/>
<comment type="similarity">
    <text evidence="8 9">Belongs to the TrpA family.</text>
</comment>
<dbReference type="HAMAP" id="MF_00131">
    <property type="entry name" value="Trp_synth_alpha"/>
    <property type="match status" value="1"/>
</dbReference>
<comment type="caution">
    <text evidence="10">The sequence shown here is derived from an EMBL/GenBank/DDBJ whole genome shotgun (WGS) entry which is preliminary data.</text>
</comment>
<comment type="subunit">
    <text evidence="2 8">Tetramer of two alpha and two beta chains.</text>
</comment>
<protein>
    <recommendedName>
        <fullName evidence="8">Tryptophan synthase alpha chain</fullName>
        <ecNumber evidence="8">4.2.1.20</ecNumber>
    </recommendedName>
</protein>
<evidence type="ECO:0000313" key="10">
    <source>
        <dbReference type="EMBL" id="TKS55526.1"/>
    </source>
</evidence>
<keyword evidence="11" id="KW-1185">Reference proteome</keyword>
<dbReference type="Pfam" id="PF00290">
    <property type="entry name" value="Trp_syntA"/>
    <property type="match status" value="1"/>
</dbReference>
<dbReference type="PANTHER" id="PTHR43406">
    <property type="entry name" value="TRYPTOPHAN SYNTHASE, ALPHA CHAIN"/>
    <property type="match status" value="1"/>
</dbReference>
<reference evidence="10 11" key="1">
    <citation type="submission" date="2019-04" db="EMBL/GenBank/DDBJ databases">
        <title>Psychroflexus halotolerans sp. nov., isolated from a marine solar saltern.</title>
        <authorList>
            <person name="Feng X."/>
        </authorList>
    </citation>
    <scope>NUCLEOTIDE SEQUENCE [LARGE SCALE GENOMIC DNA]</scope>
    <source>
        <strain evidence="10 11">WDS2C27</strain>
    </source>
</reference>
<dbReference type="AlphaFoldDB" id="A0A4U5TNQ3"/>
<dbReference type="GO" id="GO:0004834">
    <property type="term" value="F:tryptophan synthase activity"/>
    <property type="evidence" value="ECO:0007669"/>
    <property type="project" value="UniProtKB-UniRule"/>
</dbReference>
<dbReference type="InterPro" id="IPR011060">
    <property type="entry name" value="RibuloseP-bd_barrel"/>
</dbReference>
<evidence type="ECO:0000256" key="7">
    <source>
        <dbReference type="ARBA" id="ARBA00049047"/>
    </source>
</evidence>
<comment type="pathway">
    <text evidence="1 8">Amino-acid biosynthesis; L-tryptophan biosynthesis; L-tryptophan from chorismate: step 5/5.</text>
</comment>
<dbReference type="OrthoDB" id="9804578at2"/>
<keyword evidence="5 8" id="KW-0057">Aromatic amino acid biosynthesis</keyword>
<sequence length="255" mass="28711">MNRITSKLRESKKLLSIYFTAGFPKLEDTVEIIKRLEDAGVDMVEIGLPYSDPLADGPTIQQSSTQALKNGMSSVKLFEQIQDIRQDVEIPLIVMGYFNPMLQYGVRQFCQDASEIGIDGFIMPDLPYEYWAEHHQKDYQDFDLKHIQLITPQTSKERIHQIDKQSKDAFIYMVSSSATTGSQSGFADEQLNYFERIADYNLTTPQVVGFGIKDNATFQQATTHAKGAIIGSAFIKMLEKDGVNGIDGFVKSIRS</sequence>
<evidence type="ECO:0000256" key="5">
    <source>
        <dbReference type="ARBA" id="ARBA00023141"/>
    </source>
</evidence>
<dbReference type="UniPathway" id="UPA00035">
    <property type="reaction ID" value="UER00044"/>
</dbReference>
<gene>
    <name evidence="8" type="primary">trpA</name>
    <name evidence="10" type="ORF">FCN74_11270</name>
</gene>
<comment type="catalytic activity">
    <reaction evidence="7 8">
        <text>(1S,2R)-1-C-(indol-3-yl)glycerol 3-phosphate + L-serine = D-glyceraldehyde 3-phosphate + L-tryptophan + H2O</text>
        <dbReference type="Rhea" id="RHEA:10532"/>
        <dbReference type="ChEBI" id="CHEBI:15377"/>
        <dbReference type="ChEBI" id="CHEBI:33384"/>
        <dbReference type="ChEBI" id="CHEBI:57912"/>
        <dbReference type="ChEBI" id="CHEBI:58866"/>
        <dbReference type="ChEBI" id="CHEBI:59776"/>
        <dbReference type="EC" id="4.2.1.20"/>
    </reaction>
</comment>
<accession>A0A4U5TNQ3</accession>
<feature type="active site" description="Proton acceptor" evidence="8">
    <location>
        <position position="56"/>
    </location>
</feature>
<keyword evidence="4 8" id="KW-0822">Tryptophan biosynthesis</keyword>
<evidence type="ECO:0000256" key="4">
    <source>
        <dbReference type="ARBA" id="ARBA00022822"/>
    </source>
</evidence>
<evidence type="ECO:0000256" key="3">
    <source>
        <dbReference type="ARBA" id="ARBA00022605"/>
    </source>
</evidence>
<evidence type="ECO:0000313" key="11">
    <source>
        <dbReference type="Proteomes" id="UP000306552"/>
    </source>
</evidence>
<dbReference type="CDD" id="cd04724">
    <property type="entry name" value="Tryptophan_synthase_alpha"/>
    <property type="match status" value="1"/>
</dbReference>
<evidence type="ECO:0000256" key="8">
    <source>
        <dbReference type="HAMAP-Rule" id="MF_00131"/>
    </source>
</evidence>
<evidence type="ECO:0000256" key="2">
    <source>
        <dbReference type="ARBA" id="ARBA00011270"/>
    </source>
</evidence>
<evidence type="ECO:0000256" key="6">
    <source>
        <dbReference type="ARBA" id="ARBA00023239"/>
    </source>
</evidence>